<sequence>MEHVGSTAVPRLAAKPVIDLLVVAESDAGIPRAIAALEAGGWSHQGDGGLPGRERFTSRSGLPYHHLYRRPGQ</sequence>
<dbReference type="EMBL" id="PYGA01000029">
    <property type="protein sequence ID" value="PSK88777.1"/>
    <property type="molecule type" value="Genomic_DNA"/>
</dbReference>
<evidence type="ECO:0000313" key="2">
    <source>
        <dbReference type="EMBL" id="PSK88777.1"/>
    </source>
</evidence>
<dbReference type="Proteomes" id="UP000240542">
    <property type="component" value="Unassembled WGS sequence"/>
</dbReference>
<evidence type="ECO:0000256" key="1">
    <source>
        <dbReference type="SAM" id="MobiDB-lite"/>
    </source>
</evidence>
<dbReference type="Gene3D" id="3.30.460.10">
    <property type="entry name" value="Beta Polymerase, domain 2"/>
    <property type="match status" value="1"/>
</dbReference>
<dbReference type="AlphaFoldDB" id="A0A2P8CUZ4"/>
<name>A0A2P8CUZ4_9ACTN</name>
<keyword evidence="3" id="KW-1185">Reference proteome</keyword>
<comment type="caution">
    <text evidence="2">The sequence shown here is derived from an EMBL/GenBank/DDBJ whole genome shotgun (WGS) entry which is preliminary data.</text>
</comment>
<dbReference type="Pfam" id="PF04229">
    <property type="entry name" value="GrpB"/>
    <property type="match status" value="1"/>
</dbReference>
<organism evidence="2 3">
    <name type="scientific">Murinocardiopsis flavida</name>
    <dbReference type="NCBI Taxonomy" id="645275"/>
    <lineage>
        <taxon>Bacteria</taxon>
        <taxon>Bacillati</taxon>
        <taxon>Actinomycetota</taxon>
        <taxon>Actinomycetes</taxon>
        <taxon>Streptosporangiales</taxon>
        <taxon>Nocardiopsidaceae</taxon>
        <taxon>Murinocardiopsis</taxon>
    </lineage>
</organism>
<protein>
    <submittedName>
        <fullName evidence="2">GrpB protein</fullName>
    </submittedName>
</protein>
<dbReference type="SUPFAM" id="SSF81301">
    <property type="entry name" value="Nucleotidyltransferase"/>
    <property type="match status" value="1"/>
</dbReference>
<dbReference type="PANTHER" id="PTHR34822">
    <property type="entry name" value="GRPB DOMAIN PROTEIN (AFU_ORTHOLOGUE AFUA_1G01530)"/>
    <property type="match status" value="1"/>
</dbReference>
<dbReference type="InterPro" id="IPR007344">
    <property type="entry name" value="GrpB/CoaE"/>
</dbReference>
<reference evidence="2 3" key="1">
    <citation type="submission" date="2018-03" db="EMBL/GenBank/DDBJ databases">
        <title>Genomic Encyclopedia of Archaeal and Bacterial Type Strains, Phase II (KMG-II): from individual species to whole genera.</title>
        <authorList>
            <person name="Goeker M."/>
        </authorList>
    </citation>
    <scope>NUCLEOTIDE SEQUENCE [LARGE SCALE GENOMIC DNA]</scope>
    <source>
        <strain evidence="2 3">DSM 45312</strain>
    </source>
</reference>
<gene>
    <name evidence="2" type="ORF">CLV63_12966</name>
</gene>
<accession>A0A2P8CUZ4</accession>
<dbReference type="InterPro" id="IPR043519">
    <property type="entry name" value="NT_sf"/>
</dbReference>
<feature type="region of interest" description="Disordered" evidence="1">
    <location>
        <begin position="41"/>
        <end position="73"/>
    </location>
</feature>
<proteinExistence type="predicted"/>
<evidence type="ECO:0000313" key="3">
    <source>
        <dbReference type="Proteomes" id="UP000240542"/>
    </source>
</evidence>
<dbReference type="PANTHER" id="PTHR34822:SF1">
    <property type="entry name" value="GRPB FAMILY PROTEIN"/>
    <property type="match status" value="1"/>
</dbReference>